<feature type="active site" description="Proton donor" evidence="4">
    <location>
        <position position="184"/>
    </location>
</feature>
<dbReference type="GO" id="GO:0009044">
    <property type="term" value="F:xylan 1,4-beta-xylosidase activity"/>
    <property type="evidence" value="ECO:0007669"/>
    <property type="project" value="UniProtKB-EC"/>
</dbReference>
<dbReference type="EC" id="3.2.1.37" evidence="8"/>
<evidence type="ECO:0000313" key="9">
    <source>
        <dbReference type="Proteomes" id="UP000572907"/>
    </source>
</evidence>
<dbReference type="InterPro" id="IPR041542">
    <property type="entry name" value="GH43_C2"/>
</dbReference>
<dbReference type="GO" id="GO:0005975">
    <property type="term" value="P:carbohydrate metabolic process"/>
    <property type="evidence" value="ECO:0007669"/>
    <property type="project" value="InterPro"/>
</dbReference>
<evidence type="ECO:0000256" key="2">
    <source>
        <dbReference type="ARBA" id="ARBA00022801"/>
    </source>
</evidence>
<accession>A0A7W4ZMC5</accession>
<dbReference type="SUPFAM" id="SSF49899">
    <property type="entry name" value="Concanavalin A-like lectins/glucanases"/>
    <property type="match status" value="1"/>
</dbReference>
<dbReference type="PANTHER" id="PTHR42812:SF12">
    <property type="entry name" value="BETA-XYLOSIDASE-RELATED"/>
    <property type="match status" value="1"/>
</dbReference>
<dbReference type="RefSeq" id="WP_184589072.1">
    <property type="nucleotide sequence ID" value="NZ_BMUP01000001.1"/>
</dbReference>
<feature type="domain" description="Beta-xylosidase C-terminal Concanavalin A-like" evidence="7">
    <location>
        <begin position="322"/>
        <end position="527"/>
    </location>
</feature>
<gene>
    <name evidence="8" type="ORF">FHS41_001602</name>
</gene>
<organism evidence="8 9">
    <name type="scientific">Streptomyces violarus</name>
    <dbReference type="NCBI Taxonomy" id="67380"/>
    <lineage>
        <taxon>Bacteria</taxon>
        <taxon>Bacillati</taxon>
        <taxon>Actinomycetota</taxon>
        <taxon>Actinomycetes</taxon>
        <taxon>Kitasatosporales</taxon>
        <taxon>Streptomycetaceae</taxon>
        <taxon>Streptomyces</taxon>
    </lineage>
</organism>
<sequence>MTVLHNPVLRGFAPDPSLVRAGDWYYVATSSFEWFPTVPVHRSRDLAHWEYAGHVEGAAPGGSLAGVPDSGGIWAPSLSWDGERFWVTYTVVRSVGTPYFDLDTYVSTATEAGGEWSTPRRVASHGFDPAMFHEGGRLWLLNLQNDHRPGGRRFAGIVATELDRDTLSPVGKTHLLLQHDRLIEGPKLLRRDGWYYLVLAEGGTGWEHGVRVARSRELTGPYALDDRPLLTTRDDESVPLQKAGHGELVETPDGQWLLSHLTARPLHTPGGRRCTLGRETAIQAVTWDAEGWPRLRQGGWHPAVDVDVPTRPHPLPPAAPPEDLSWPWSTLREAPDPSWADTTARPGWIRLRGRHGPESRWATSLLAQRVTEHHAEAEVTVEARPVTFTQAAGLVLWYNPEAYLSLDLTWTEPEGEPQRGQQWRGTPGAEGRTVLGLVERDEEGTRQVAVVEVPVEKPVTLGVTVEGADARFWYVRDGVRTAVGAALDFSRLSDDHGSRLRFTGAMAGIHARDPVDAAFTADFTGFRLTCTPG</sequence>
<dbReference type="AlphaFoldDB" id="A0A7W4ZMC5"/>
<evidence type="ECO:0000256" key="4">
    <source>
        <dbReference type="PIRSR" id="PIRSR606710-1"/>
    </source>
</evidence>
<feature type="site" description="Important for catalytic activity, responsible for pKa modulation of the active site Glu and correct orientation of both the proton donor and substrate" evidence="5">
    <location>
        <position position="128"/>
    </location>
</feature>
<evidence type="ECO:0000313" key="8">
    <source>
        <dbReference type="EMBL" id="MBB3075133.1"/>
    </source>
</evidence>
<reference evidence="8 9" key="1">
    <citation type="submission" date="2020-08" db="EMBL/GenBank/DDBJ databases">
        <title>Genomic Encyclopedia of Type Strains, Phase III (KMG-III): the genomes of soil and plant-associated and newly described type strains.</title>
        <authorList>
            <person name="Whitman W."/>
        </authorList>
    </citation>
    <scope>NUCLEOTIDE SEQUENCE [LARGE SCALE GENOMIC DNA]</scope>
    <source>
        <strain evidence="8 9">CECT 3237</strain>
    </source>
</reference>
<protein>
    <submittedName>
        <fullName evidence="8">Xylan 1,4-beta-xylosidase</fullName>
        <ecNumber evidence="8">3.2.1.37</ecNumber>
    </submittedName>
</protein>
<evidence type="ECO:0000259" key="7">
    <source>
        <dbReference type="Pfam" id="PF17851"/>
    </source>
</evidence>
<dbReference type="InterPro" id="IPR051795">
    <property type="entry name" value="Glycosyl_Hydrlase_43"/>
</dbReference>
<dbReference type="Pfam" id="PF04616">
    <property type="entry name" value="Glyco_hydro_43"/>
    <property type="match status" value="1"/>
</dbReference>
<dbReference type="Gene3D" id="2.60.120.200">
    <property type="match status" value="1"/>
</dbReference>
<dbReference type="Pfam" id="PF17851">
    <property type="entry name" value="GH43_C2"/>
    <property type="match status" value="1"/>
</dbReference>
<feature type="active site" description="Proton acceptor" evidence="4">
    <location>
        <position position="15"/>
    </location>
</feature>
<dbReference type="InterPro" id="IPR006710">
    <property type="entry name" value="Glyco_hydro_43"/>
</dbReference>
<proteinExistence type="inferred from homology"/>
<dbReference type="Gene3D" id="2.115.10.20">
    <property type="entry name" value="Glycosyl hydrolase domain, family 43"/>
    <property type="match status" value="1"/>
</dbReference>
<evidence type="ECO:0000256" key="3">
    <source>
        <dbReference type="ARBA" id="ARBA00023295"/>
    </source>
</evidence>
<dbReference type="Proteomes" id="UP000572907">
    <property type="component" value="Unassembled WGS sequence"/>
</dbReference>
<dbReference type="PANTHER" id="PTHR42812">
    <property type="entry name" value="BETA-XYLOSIDASE"/>
    <property type="match status" value="1"/>
</dbReference>
<dbReference type="InterPro" id="IPR013320">
    <property type="entry name" value="ConA-like_dom_sf"/>
</dbReference>
<keyword evidence="3 6" id="KW-0326">Glycosidase</keyword>
<evidence type="ECO:0000256" key="6">
    <source>
        <dbReference type="RuleBase" id="RU361187"/>
    </source>
</evidence>
<evidence type="ECO:0000256" key="1">
    <source>
        <dbReference type="ARBA" id="ARBA00009865"/>
    </source>
</evidence>
<comment type="similarity">
    <text evidence="1 6">Belongs to the glycosyl hydrolase 43 family.</text>
</comment>
<comment type="caution">
    <text evidence="8">The sequence shown here is derived from an EMBL/GenBank/DDBJ whole genome shotgun (WGS) entry which is preliminary data.</text>
</comment>
<dbReference type="EMBL" id="JACHXE010000001">
    <property type="protein sequence ID" value="MBB3075133.1"/>
    <property type="molecule type" value="Genomic_DNA"/>
</dbReference>
<evidence type="ECO:0000256" key="5">
    <source>
        <dbReference type="PIRSR" id="PIRSR606710-2"/>
    </source>
</evidence>
<dbReference type="SUPFAM" id="SSF75005">
    <property type="entry name" value="Arabinanase/levansucrase/invertase"/>
    <property type="match status" value="1"/>
</dbReference>
<keyword evidence="9" id="KW-1185">Reference proteome</keyword>
<keyword evidence="2 6" id="KW-0378">Hydrolase</keyword>
<name>A0A7W4ZMC5_9ACTN</name>
<dbReference type="InterPro" id="IPR023296">
    <property type="entry name" value="Glyco_hydro_beta-prop_sf"/>
</dbReference>